<dbReference type="Gene3D" id="3.40.1360.10">
    <property type="match status" value="1"/>
</dbReference>
<dbReference type="KEGG" id="fld:ABNE31_04885"/>
<gene>
    <name evidence="1" type="ORF">ABNE31_04885</name>
</gene>
<dbReference type="AlphaFoldDB" id="A0AAU7N1D1"/>
<name>A0AAU7N1D1_9FLAO</name>
<protein>
    <submittedName>
        <fullName evidence="1">Toprim domain-containing protein</fullName>
    </submittedName>
</protein>
<proteinExistence type="predicted"/>
<dbReference type="CDD" id="cd01029">
    <property type="entry name" value="TOPRIM_primases"/>
    <property type="match status" value="1"/>
</dbReference>
<dbReference type="Pfam" id="PF13155">
    <property type="entry name" value="Toprim_2"/>
    <property type="match status" value="1"/>
</dbReference>
<dbReference type="GO" id="GO:0003677">
    <property type="term" value="F:DNA binding"/>
    <property type="evidence" value="ECO:0007669"/>
    <property type="project" value="InterPro"/>
</dbReference>
<reference evidence="1" key="1">
    <citation type="submission" date="2024-05" db="EMBL/GenBank/DDBJ databases">
        <title>Draft Genome Sequences of Flagellimonas sp. MMG031 and Marinobacter sp. MMG032 Isolated from the dinoflagellate Symbiodinium pilosum.</title>
        <authorList>
            <person name="Shikuma N.J."/>
            <person name="Farrell M.V."/>
        </authorList>
    </citation>
    <scope>NUCLEOTIDE SEQUENCE</scope>
    <source>
        <strain evidence="1">MMG031</strain>
    </source>
</reference>
<dbReference type="EMBL" id="CP157804">
    <property type="protein sequence ID" value="XBQ24256.1"/>
    <property type="molecule type" value="Genomic_DNA"/>
</dbReference>
<dbReference type="SUPFAM" id="SSF56731">
    <property type="entry name" value="DNA primase core"/>
    <property type="match status" value="1"/>
</dbReference>
<accession>A0AAU7N1D1</accession>
<dbReference type="GO" id="GO:0008270">
    <property type="term" value="F:zinc ion binding"/>
    <property type="evidence" value="ECO:0007669"/>
    <property type="project" value="InterPro"/>
</dbReference>
<evidence type="ECO:0000313" key="1">
    <source>
        <dbReference type="EMBL" id="XBQ24256.1"/>
    </source>
</evidence>
<sequence>MKKERMDCERARTLCLIATLARAGHFPVRETEKEAWYLSPFRSETQASFKVNKKINRWYDHGEGIGGNTIDLVCQLNNCTVSEALKLLSIQDASFSFHQRPRIKLNEDGVSKIKIITTSKIKHVALRQYLDSRKISLGTAQKLCKEVHYRTRGKTYFAIGLKNVDGGWELRNKYWKNSTSPKAISIFQSGHKKLIVMEGMFDMLSLLELMPNIQKTCDLLILNSTAFVEKALAYFKDYDQIDLFLDNDGTGKEKTEFLLEQSHNTKDFSHLYVGFKDMNEWLIGVTKECIGQGIQDVFLLPQKQSCFAPHVRKEKKE</sequence>
<dbReference type="InterPro" id="IPR036977">
    <property type="entry name" value="DNA_primase_Znf_CHC2"/>
</dbReference>
<organism evidence="1">
    <name type="scientific">Flagellimonas sp. MMG031</name>
    <dbReference type="NCBI Taxonomy" id="3158549"/>
    <lineage>
        <taxon>Bacteria</taxon>
        <taxon>Pseudomonadati</taxon>
        <taxon>Bacteroidota</taxon>
        <taxon>Flavobacteriia</taxon>
        <taxon>Flavobacteriales</taxon>
        <taxon>Flavobacteriaceae</taxon>
        <taxon>Flagellimonas</taxon>
    </lineage>
</organism>
<dbReference type="Gene3D" id="3.90.580.10">
    <property type="entry name" value="Zinc finger, CHC2-type domain"/>
    <property type="match status" value="1"/>
</dbReference>
<dbReference type="RefSeq" id="WP_349352582.1">
    <property type="nucleotide sequence ID" value="NZ_CP157804.1"/>
</dbReference>
<dbReference type="InterPro" id="IPR034154">
    <property type="entry name" value="TOPRIM_DnaG/twinkle"/>
</dbReference>
<dbReference type="SUPFAM" id="SSF57783">
    <property type="entry name" value="Zinc beta-ribbon"/>
    <property type="match status" value="1"/>
</dbReference>
<dbReference type="GO" id="GO:0006260">
    <property type="term" value="P:DNA replication"/>
    <property type="evidence" value="ECO:0007669"/>
    <property type="project" value="InterPro"/>
</dbReference>